<dbReference type="Pfam" id="PF01558">
    <property type="entry name" value="POR"/>
    <property type="match status" value="1"/>
</dbReference>
<evidence type="ECO:0000259" key="2">
    <source>
        <dbReference type="Pfam" id="PF01558"/>
    </source>
</evidence>
<gene>
    <name evidence="3" type="ORF">IPN91_05415</name>
</gene>
<dbReference type="SUPFAM" id="SSF53323">
    <property type="entry name" value="Pyruvate-ferredoxin oxidoreductase, PFOR, domain III"/>
    <property type="match status" value="1"/>
</dbReference>
<dbReference type="AlphaFoldDB" id="A0A936F0U9"/>
<sequence length="199" mass="21308">MSEPRIHGIVLGGVGGQGVLSLAQIVLEALRRSGLHALQSEIHGMSQRGGSVHAQVCFSEVPLSSPIIDEGCANLLIALEPLEALRYVAMLRMDGHLVVSEEPQVNMEGYPPLDDVYAALKKVRGCHLVDTEDLARKLKHKQAGGMALLGMASKFLPVSDAVWHDVITDRFAAKGARVTEKNIEAFNAGRGLVQEAVGV</sequence>
<evidence type="ECO:0000313" key="4">
    <source>
        <dbReference type="Proteomes" id="UP000709959"/>
    </source>
</evidence>
<evidence type="ECO:0000313" key="3">
    <source>
        <dbReference type="EMBL" id="MBK8572082.1"/>
    </source>
</evidence>
<dbReference type="GO" id="GO:0016903">
    <property type="term" value="F:oxidoreductase activity, acting on the aldehyde or oxo group of donors"/>
    <property type="evidence" value="ECO:0007669"/>
    <property type="project" value="InterPro"/>
</dbReference>
<dbReference type="EMBL" id="JADKCH010000003">
    <property type="protein sequence ID" value="MBK8572082.1"/>
    <property type="molecule type" value="Genomic_DNA"/>
</dbReference>
<proteinExistence type="predicted"/>
<dbReference type="InterPro" id="IPR052198">
    <property type="entry name" value="IorB_Oxidoreductase"/>
</dbReference>
<dbReference type="PANTHER" id="PTHR43854">
    <property type="entry name" value="INDOLEPYRUVATE OXIDOREDUCTASE SUBUNIT IORB"/>
    <property type="match status" value="1"/>
</dbReference>
<accession>A0A936F0U9</accession>
<dbReference type="InterPro" id="IPR019752">
    <property type="entry name" value="Pyrv/ketoisovalerate_OxRed_cat"/>
</dbReference>
<dbReference type="InterPro" id="IPR002869">
    <property type="entry name" value="Pyrv_flavodox_OxRed_cen"/>
</dbReference>
<feature type="domain" description="Pyruvate/ketoisovalerate oxidoreductase catalytic" evidence="2">
    <location>
        <begin position="15"/>
        <end position="190"/>
    </location>
</feature>
<organism evidence="3 4">
    <name type="scientific">Candidatus Geothrix odensensis</name>
    <dbReference type="NCBI Taxonomy" id="2954440"/>
    <lineage>
        <taxon>Bacteria</taxon>
        <taxon>Pseudomonadati</taxon>
        <taxon>Acidobacteriota</taxon>
        <taxon>Holophagae</taxon>
        <taxon>Holophagales</taxon>
        <taxon>Holophagaceae</taxon>
        <taxon>Geothrix</taxon>
    </lineage>
</organism>
<dbReference type="PANTHER" id="PTHR43854:SF1">
    <property type="entry name" value="INDOLEPYRUVATE OXIDOREDUCTASE SUBUNIT IORB"/>
    <property type="match status" value="1"/>
</dbReference>
<reference evidence="3 4" key="1">
    <citation type="submission" date="2020-10" db="EMBL/GenBank/DDBJ databases">
        <title>Connecting structure to function with the recovery of over 1000 high-quality activated sludge metagenome-assembled genomes encoding full-length rRNA genes using long-read sequencing.</title>
        <authorList>
            <person name="Singleton C.M."/>
            <person name="Petriglieri F."/>
            <person name="Kristensen J.M."/>
            <person name="Kirkegaard R.H."/>
            <person name="Michaelsen T.Y."/>
            <person name="Andersen M.H."/>
            <person name="Karst S.M."/>
            <person name="Dueholm M.S."/>
            <person name="Nielsen P.H."/>
            <person name="Albertsen M."/>
        </authorList>
    </citation>
    <scope>NUCLEOTIDE SEQUENCE [LARGE SCALE GENOMIC DNA]</scope>
    <source>
        <strain evidence="3">OdNE_18-Q3-R46-58_MAXAC.008</strain>
    </source>
</reference>
<evidence type="ECO:0000256" key="1">
    <source>
        <dbReference type="ARBA" id="ARBA00023002"/>
    </source>
</evidence>
<name>A0A936F0U9_9BACT</name>
<dbReference type="Gene3D" id="3.40.920.10">
    <property type="entry name" value="Pyruvate-ferredoxin oxidoreductase, PFOR, domain III"/>
    <property type="match status" value="1"/>
</dbReference>
<protein>
    <submittedName>
        <fullName evidence="3">2-oxoacid:acceptor oxidoreductase family protein</fullName>
    </submittedName>
</protein>
<dbReference type="Proteomes" id="UP000709959">
    <property type="component" value="Unassembled WGS sequence"/>
</dbReference>
<comment type="caution">
    <text evidence="3">The sequence shown here is derived from an EMBL/GenBank/DDBJ whole genome shotgun (WGS) entry which is preliminary data.</text>
</comment>
<keyword evidence="1" id="KW-0560">Oxidoreductase</keyword>